<dbReference type="EMBL" id="SMFZ01000001">
    <property type="protein sequence ID" value="TCK24434.1"/>
    <property type="molecule type" value="Genomic_DNA"/>
</dbReference>
<accession>A0A4R1HPG5</accession>
<protein>
    <submittedName>
        <fullName evidence="1">Uncharacterized protein</fullName>
    </submittedName>
</protein>
<evidence type="ECO:0000313" key="1">
    <source>
        <dbReference type="EMBL" id="TCK24434.1"/>
    </source>
</evidence>
<dbReference type="Proteomes" id="UP000295560">
    <property type="component" value="Unassembled WGS sequence"/>
</dbReference>
<comment type="caution">
    <text evidence="1">The sequence shown here is derived from an EMBL/GenBank/DDBJ whole genome shotgun (WGS) entry which is preliminary data.</text>
</comment>
<dbReference type="OrthoDB" id="3575693at2"/>
<proteinExistence type="predicted"/>
<sequence length="86" mass="10045">MAFSKWLRENSQHYLMVGAHEQLARRYPGTRRPAPPHGPVELFWRRVFGPVYRALPWPLRHRILRAMPGSHRQTWADPPKAKGPAV</sequence>
<keyword evidence="2" id="KW-1185">Reference proteome</keyword>
<dbReference type="RefSeq" id="WP_132420877.1">
    <property type="nucleotide sequence ID" value="NZ_SMFZ01000001.1"/>
</dbReference>
<reference evidence="1 2" key="1">
    <citation type="submission" date="2019-03" db="EMBL/GenBank/DDBJ databases">
        <title>Sequencing the genomes of 1000 actinobacteria strains.</title>
        <authorList>
            <person name="Klenk H.-P."/>
        </authorList>
    </citation>
    <scope>NUCLEOTIDE SEQUENCE [LARGE SCALE GENOMIC DNA]</scope>
    <source>
        <strain evidence="1 2">DSM 44969</strain>
    </source>
</reference>
<dbReference type="AlphaFoldDB" id="A0A4R1HPG5"/>
<gene>
    <name evidence="1" type="ORF">EV378_0206</name>
</gene>
<evidence type="ECO:0000313" key="2">
    <source>
        <dbReference type="Proteomes" id="UP000295560"/>
    </source>
</evidence>
<name>A0A4R1HPG5_PSEEN</name>
<organism evidence="1 2">
    <name type="scientific">Pseudonocardia endophytica</name>
    <dbReference type="NCBI Taxonomy" id="401976"/>
    <lineage>
        <taxon>Bacteria</taxon>
        <taxon>Bacillati</taxon>
        <taxon>Actinomycetota</taxon>
        <taxon>Actinomycetes</taxon>
        <taxon>Pseudonocardiales</taxon>
        <taxon>Pseudonocardiaceae</taxon>
        <taxon>Pseudonocardia</taxon>
    </lineage>
</organism>